<comment type="caution">
    <text evidence="2">The sequence shown here is derived from an EMBL/GenBank/DDBJ whole genome shotgun (WGS) entry which is preliminary data.</text>
</comment>
<proteinExistence type="predicted"/>
<dbReference type="Proteomes" id="UP000321306">
    <property type="component" value="Unassembled WGS sequence"/>
</dbReference>
<dbReference type="PROSITE" id="PS51186">
    <property type="entry name" value="GNAT"/>
    <property type="match status" value="1"/>
</dbReference>
<accession>A0A511N5S9</accession>
<dbReference type="GO" id="GO:0016747">
    <property type="term" value="F:acyltransferase activity, transferring groups other than amino-acyl groups"/>
    <property type="evidence" value="ECO:0007669"/>
    <property type="project" value="InterPro"/>
</dbReference>
<evidence type="ECO:0000313" key="3">
    <source>
        <dbReference type="Proteomes" id="UP000321306"/>
    </source>
</evidence>
<keyword evidence="2" id="KW-0808">Transferase</keyword>
<dbReference type="SUPFAM" id="SSF55729">
    <property type="entry name" value="Acyl-CoA N-acyltransferases (Nat)"/>
    <property type="match status" value="1"/>
</dbReference>
<dbReference type="RefSeq" id="WP_146886368.1">
    <property type="nucleotide sequence ID" value="NZ_BJXB01000015.1"/>
</dbReference>
<keyword evidence="3" id="KW-1185">Reference proteome</keyword>
<dbReference type="InterPro" id="IPR016181">
    <property type="entry name" value="Acyl_CoA_acyltransferase"/>
</dbReference>
<dbReference type="OrthoDB" id="65070at2"/>
<evidence type="ECO:0000313" key="2">
    <source>
        <dbReference type="EMBL" id="GEM47817.1"/>
    </source>
</evidence>
<dbReference type="Gene3D" id="3.40.630.30">
    <property type="match status" value="1"/>
</dbReference>
<name>A0A511N5S9_DEIC1</name>
<dbReference type="EMBL" id="BJXB01000015">
    <property type="protein sequence ID" value="GEM47817.1"/>
    <property type="molecule type" value="Genomic_DNA"/>
</dbReference>
<evidence type="ECO:0000259" key="1">
    <source>
        <dbReference type="PROSITE" id="PS51186"/>
    </source>
</evidence>
<gene>
    <name evidence="2" type="ORF">DC3_34520</name>
</gene>
<dbReference type="CDD" id="cd04301">
    <property type="entry name" value="NAT_SF"/>
    <property type="match status" value="1"/>
</dbReference>
<dbReference type="Pfam" id="PF00583">
    <property type="entry name" value="Acetyltransf_1"/>
    <property type="match status" value="1"/>
</dbReference>
<organism evidence="2 3">
    <name type="scientific">Deinococcus cellulosilyticus (strain DSM 18568 / NBRC 106333 / KACC 11606 / 5516J-15)</name>
    <dbReference type="NCBI Taxonomy" id="1223518"/>
    <lineage>
        <taxon>Bacteria</taxon>
        <taxon>Thermotogati</taxon>
        <taxon>Deinococcota</taxon>
        <taxon>Deinococci</taxon>
        <taxon>Deinococcales</taxon>
        <taxon>Deinococcaceae</taxon>
        <taxon>Deinococcus</taxon>
    </lineage>
</organism>
<dbReference type="AlphaFoldDB" id="A0A511N5S9"/>
<protein>
    <submittedName>
        <fullName evidence="2">N-acetyltransferase</fullName>
    </submittedName>
</protein>
<dbReference type="InterPro" id="IPR000182">
    <property type="entry name" value="GNAT_dom"/>
</dbReference>
<feature type="domain" description="N-acetyltransferase" evidence="1">
    <location>
        <begin position="5"/>
        <end position="165"/>
    </location>
</feature>
<sequence length="237" mass="26979">MLEIVRITDWNDPRIDEFGELQNRAYFDPDMLIPMWVIKQMMQNPSPHRNDALLVAVEDDRVLGGSVFHYLPPAHAGFSSILAVDPEARGKGVARALHHARWETLTEMAKAPPRAVFIDVVAPDRLSEEELAREREYGFDPCGRRKVFKHLGFKQLDIEYHQPVGGLDGGPVTNMDLLIYAPNLRDVFPLDWVLDTMHAYWVPWLGSERAHQATEELRARAKTDPVDLLPPDHMCGP</sequence>
<reference evidence="2 3" key="1">
    <citation type="submission" date="2019-07" db="EMBL/GenBank/DDBJ databases">
        <title>Whole genome shotgun sequence of Deinococcus cellulosilyticus NBRC 106333.</title>
        <authorList>
            <person name="Hosoyama A."/>
            <person name="Uohara A."/>
            <person name="Ohji S."/>
            <person name="Ichikawa N."/>
        </authorList>
    </citation>
    <scope>NUCLEOTIDE SEQUENCE [LARGE SCALE GENOMIC DNA]</scope>
    <source>
        <strain evidence="2 3">NBRC 106333</strain>
    </source>
</reference>